<protein>
    <recommendedName>
        <fullName evidence="5">Lipoprotein</fullName>
    </recommendedName>
</protein>
<gene>
    <name evidence="3" type="ORF">F6W70_17020</name>
</gene>
<comment type="caution">
    <text evidence="3">The sequence shown here is derived from an EMBL/GenBank/DDBJ whole genome shotgun (WGS) entry which is preliminary data.</text>
</comment>
<keyword evidence="2" id="KW-0732">Signal</keyword>
<dbReference type="PROSITE" id="PS51257">
    <property type="entry name" value="PROKAR_LIPOPROTEIN"/>
    <property type="match status" value="1"/>
</dbReference>
<feature type="region of interest" description="Disordered" evidence="1">
    <location>
        <begin position="27"/>
        <end position="49"/>
    </location>
</feature>
<sequence length="213" mass="21361">MRNRSRLALASAAAALLGFSLTACAPASTDSTATPSPSSSPVASPSATPADRVVEISVDGLSIDDGPVLAYDDPDGAVAALTAAFGAAPTEAPVEGPYGSVYAGYDWQGTKATVRETRIDLVVSADAPGVIVRTPEGIGIGSTRAEAMAAGAVDGWDEDGDGVADYLSIGVREVPGTSSLVNPGEVGVEYIDLKVTGDVVSRLSTGGNDFSDI</sequence>
<evidence type="ECO:0000313" key="4">
    <source>
        <dbReference type="Proteomes" id="UP000436027"/>
    </source>
</evidence>
<dbReference type="Proteomes" id="UP000436027">
    <property type="component" value="Unassembled WGS sequence"/>
</dbReference>
<reference evidence="3 4" key="1">
    <citation type="submission" date="2019-09" db="EMBL/GenBank/DDBJ databases">
        <title>Whole genome sequencing of Microbacterium maritypicum.</title>
        <authorList>
            <person name="Lenchi N."/>
        </authorList>
    </citation>
    <scope>NUCLEOTIDE SEQUENCE [LARGE SCALE GENOMIC DNA]</scope>
    <source>
        <strain evidence="3 4">DSM 12512</strain>
    </source>
</reference>
<evidence type="ECO:0000256" key="1">
    <source>
        <dbReference type="SAM" id="MobiDB-lite"/>
    </source>
</evidence>
<evidence type="ECO:0008006" key="5">
    <source>
        <dbReference type="Google" id="ProtNLM"/>
    </source>
</evidence>
<feature type="chain" id="PRO_5042024385" description="Lipoprotein" evidence="2">
    <location>
        <begin position="26"/>
        <end position="213"/>
    </location>
</feature>
<organism evidence="3 4">
    <name type="scientific">Microbacterium maritypicum</name>
    <name type="common">Microbacterium liquefaciens</name>
    <dbReference type="NCBI Taxonomy" id="33918"/>
    <lineage>
        <taxon>Bacteria</taxon>
        <taxon>Bacillati</taxon>
        <taxon>Actinomycetota</taxon>
        <taxon>Actinomycetes</taxon>
        <taxon>Micrococcales</taxon>
        <taxon>Microbacteriaceae</taxon>
        <taxon>Microbacterium</taxon>
    </lineage>
</organism>
<dbReference type="RefSeq" id="WP_151487407.1">
    <property type="nucleotide sequence ID" value="NZ_BAAAIN010000005.1"/>
</dbReference>
<accession>A0AAD3X002</accession>
<name>A0AAD3X002_MICMQ</name>
<dbReference type="AlphaFoldDB" id="A0AAD3X002"/>
<dbReference type="EMBL" id="WAAQ01000003">
    <property type="protein sequence ID" value="KAB1881563.1"/>
    <property type="molecule type" value="Genomic_DNA"/>
</dbReference>
<feature type="signal peptide" evidence="2">
    <location>
        <begin position="1"/>
        <end position="25"/>
    </location>
</feature>
<proteinExistence type="predicted"/>
<evidence type="ECO:0000313" key="3">
    <source>
        <dbReference type="EMBL" id="KAB1881563.1"/>
    </source>
</evidence>
<evidence type="ECO:0000256" key="2">
    <source>
        <dbReference type="SAM" id="SignalP"/>
    </source>
</evidence>